<evidence type="ECO:0000313" key="7">
    <source>
        <dbReference type="RefSeq" id="XP_023950731.1"/>
    </source>
</evidence>
<dbReference type="Gene3D" id="3.40.50.1820">
    <property type="entry name" value="alpha/beta hydrolase"/>
    <property type="match status" value="1"/>
</dbReference>
<protein>
    <submittedName>
        <fullName evidence="7">Pancreatic lipase-related protein 2-like</fullName>
    </submittedName>
</protein>
<comment type="similarity">
    <text evidence="2 4">Belongs to the AB hydrolase superfamily. Lipase family.</text>
</comment>
<dbReference type="InterPro" id="IPR033906">
    <property type="entry name" value="Lipase_N"/>
</dbReference>
<gene>
    <name evidence="7" type="primary">LOC112054997</name>
</gene>
<dbReference type="Proteomes" id="UP001652582">
    <property type="component" value="Chromosome 12"/>
</dbReference>
<dbReference type="OrthoDB" id="199913at2759"/>
<evidence type="ECO:0000313" key="6">
    <source>
        <dbReference type="Proteomes" id="UP001652582"/>
    </source>
</evidence>
<dbReference type="GeneID" id="112054997"/>
<dbReference type="Pfam" id="PF00151">
    <property type="entry name" value="Lipase"/>
    <property type="match status" value="1"/>
</dbReference>
<sequence length="289" mass="30934">MLIFLACSAFAEPINRNGRNAGTNDYFLYTRRNRATAQTLVIDNVNSITTSNFDAKCSTIVAIHGWVDDSHSEFNQAIKNAYLEKNDVNIIMVDWSPLSQGSYTAAVSGVPKVGRDLGQFISFLTTTTGASLDNVHLIGFSLGAHVAGNAGRALGGKVARITGLDPAGPLWAGNSNCLKASDAVYVEVIHSDGSLVGLGIPYAVGDVDFFPNGGTGQPGCSDMFCNHNRAWELFAATVTFNNLVANQCANMIQVATNSCRGQQLHMGNDQLNKRGSGLYRVNTKAKYPF</sequence>
<accession>A0A6J1P2L9</accession>
<evidence type="ECO:0000259" key="5">
    <source>
        <dbReference type="Pfam" id="PF00151"/>
    </source>
</evidence>
<dbReference type="GO" id="GO:0016298">
    <property type="term" value="F:lipase activity"/>
    <property type="evidence" value="ECO:0007669"/>
    <property type="project" value="InterPro"/>
</dbReference>
<dbReference type="AlphaFoldDB" id="A0A6J1P2L9"/>
<comment type="subcellular location">
    <subcellularLocation>
        <location evidence="1">Secreted</location>
    </subcellularLocation>
</comment>
<dbReference type="InterPro" id="IPR013818">
    <property type="entry name" value="Lipase"/>
</dbReference>
<dbReference type="GO" id="GO:0016042">
    <property type="term" value="P:lipid catabolic process"/>
    <property type="evidence" value="ECO:0007669"/>
    <property type="project" value="TreeGrafter"/>
</dbReference>
<name>A0A6J1P2L9_BICAN</name>
<feature type="domain" description="Lipase" evidence="5">
    <location>
        <begin position="24"/>
        <end position="267"/>
    </location>
</feature>
<dbReference type="GO" id="GO:0005615">
    <property type="term" value="C:extracellular space"/>
    <property type="evidence" value="ECO:0007669"/>
    <property type="project" value="TreeGrafter"/>
</dbReference>
<reference evidence="7" key="1">
    <citation type="submission" date="2025-08" db="UniProtKB">
        <authorList>
            <consortium name="RefSeq"/>
        </authorList>
    </citation>
    <scope>IDENTIFICATION</scope>
</reference>
<keyword evidence="6" id="KW-1185">Reference proteome</keyword>
<dbReference type="PRINTS" id="PR00821">
    <property type="entry name" value="TAGLIPASE"/>
</dbReference>
<evidence type="ECO:0000256" key="1">
    <source>
        <dbReference type="ARBA" id="ARBA00004613"/>
    </source>
</evidence>
<organism evidence="6 7">
    <name type="scientific">Bicyclus anynana</name>
    <name type="common">Squinting bush brown butterfly</name>
    <dbReference type="NCBI Taxonomy" id="110368"/>
    <lineage>
        <taxon>Eukaryota</taxon>
        <taxon>Metazoa</taxon>
        <taxon>Ecdysozoa</taxon>
        <taxon>Arthropoda</taxon>
        <taxon>Hexapoda</taxon>
        <taxon>Insecta</taxon>
        <taxon>Pterygota</taxon>
        <taxon>Neoptera</taxon>
        <taxon>Endopterygota</taxon>
        <taxon>Lepidoptera</taxon>
        <taxon>Glossata</taxon>
        <taxon>Ditrysia</taxon>
        <taxon>Papilionoidea</taxon>
        <taxon>Nymphalidae</taxon>
        <taxon>Satyrinae</taxon>
        <taxon>Satyrini</taxon>
        <taxon>Mycalesina</taxon>
        <taxon>Bicyclus</taxon>
    </lineage>
</organism>
<dbReference type="RefSeq" id="XP_023950731.1">
    <property type="nucleotide sequence ID" value="XM_024094963.2"/>
</dbReference>
<evidence type="ECO:0000256" key="3">
    <source>
        <dbReference type="ARBA" id="ARBA00022525"/>
    </source>
</evidence>
<evidence type="ECO:0000256" key="4">
    <source>
        <dbReference type="RuleBase" id="RU004262"/>
    </source>
</evidence>
<keyword evidence="3" id="KW-0964">Secreted</keyword>
<dbReference type="SUPFAM" id="SSF53474">
    <property type="entry name" value="alpha/beta-Hydrolases"/>
    <property type="match status" value="1"/>
</dbReference>
<proteinExistence type="inferred from homology"/>
<dbReference type="CDD" id="cd00707">
    <property type="entry name" value="Pancreat_lipase_like"/>
    <property type="match status" value="1"/>
</dbReference>
<dbReference type="InterPro" id="IPR000734">
    <property type="entry name" value="TAG_lipase"/>
</dbReference>
<dbReference type="KEGG" id="bany:112054997"/>
<dbReference type="PANTHER" id="PTHR11610">
    <property type="entry name" value="LIPASE"/>
    <property type="match status" value="1"/>
</dbReference>
<evidence type="ECO:0000256" key="2">
    <source>
        <dbReference type="ARBA" id="ARBA00010701"/>
    </source>
</evidence>
<dbReference type="InterPro" id="IPR029058">
    <property type="entry name" value="AB_hydrolase_fold"/>
</dbReference>